<dbReference type="EMBL" id="JAUSRB010000002">
    <property type="protein sequence ID" value="MDP9863935.1"/>
    <property type="molecule type" value="Genomic_DNA"/>
</dbReference>
<dbReference type="Proteomes" id="UP001230426">
    <property type="component" value="Unassembled WGS sequence"/>
</dbReference>
<dbReference type="PANTHER" id="PTHR43162:SF1">
    <property type="entry name" value="PRESTALK A DIFFERENTIATION PROTEIN A"/>
    <property type="match status" value="1"/>
</dbReference>
<dbReference type="InterPro" id="IPR036291">
    <property type="entry name" value="NAD(P)-bd_dom_sf"/>
</dbReference>
<evidence type="ECO:0000313" key="3">
    <source>
        <dbReference type="Proteomes" id="UP001230426"/>
    </source>
</evidence>
<dbReference type="Gene3D" id="3.90.25.10">
    <property type="entry name" value="UDP-galactose 4-epimerase, domain 1"/>
    <property type="match status" value="1"/>
</dbReference>
<dbReference type="Pfam" id="PF13460">
    <property type="entry name" value="NAD_binding_10"/>
    <property type="match status" value="1"/>
</dbReference>
<organism evidence="2 3">
    <name type="scientific">Streptosporangium brasiliense</name>
    <dbReference type="NCBI Taxonomy" id="47480"/>
    <lineage>
        <taxon>Bacteria</taxon>
        <taxon>Bacillati</taxon>
        <taxon>Actinomycetota</taxon>
        <taxon>Actinomycetes</taxon>
        <taxon>Streptosporangiales</taxon>
        <taxon>Streptosporangiaceae</taxon>
        <taxon>Streptosporangium</taxon>
    </lineage>
</organism>
<gene>
    <name evidence="2" type="ORF">J2S55_003201</name>
</gene>
<dbReference type="Gene3D" id="3.40.50.720">
    <property type="entry name" value="NAD(P)-binding Rossmann-like Domain"/>
    <property type="match status" value="1"/>
</dbReference>
<dbReference type="PANTHER" id="PTHR43162">
    <property type="match status" value="1"/>
</dbReference>
<dbReference type="CDD" id="cd05269">
    <property type="entry name" value="TMR_SDR_a"/>
    <property type="match status" value="1"/>
</dbReference>
<sequence>MTILITGANGNVSGALLRSLSAVPDVKLRALVRDPVKAPALPGVEVAVGDLDRPDTLTEAFSGVDTLWLLTAMGPQAPHASMNAVWAARQAGVRHIVRLSAVGAAHDAPTRNGRLHALSDDELRASGIDWTIIKPHFFMQNLLGSVNGDVLYGGLGEGRLGLIDVRDIADFGARVLTAPRAHAGKTYTLTGPAAISLHEAAATLGPVLGAPITYQPLPDEQVYESMIGFGVPEWIAAVSVEYGRAYAGGWGDFTTTDFPDVVGREARAFAEFARDHAAHLRAA</sequence>
<feature type="domain" description="NAD(P)-binding" evidence="1">
    <location>
        <begin position="7"/>
        <end position="179"/>
    </location>
</feature>
<protein>
    <submittedName>
        <fullName evidence="2">Uncharacterized protein YbjT (DUF2867 family)</fullName>
    </submittedName>
</protein>
<dbReference type="InterPro" id="IPR016040">
    <property type="entry name" value="NAD(P)-bd_dom"/>
</dbReference>
<accession>A0ABT9R683</accession>
<keyword evidence="3" id="KW-1185">Reference proteome</keyword>
<reference evidence="2 3" key="1">
    <citation type="submission" date="2023-07" db="EMBL/GenBank/DDBJ databases">
        <title>Sequencing the genomes of 1000 actinobacteria strains.</title>
        <authorList>
            <person name="Klenk H.-P."/>
        </authorList>
    </citation>
    <scope>NUCLEOTIDE SEQUENCE [LARGE SCALE GENOMIC DNA]</scope>
    <source>
        <strain evidence="2 3">DSM 44109</strain>
    </source>
</reference>
<name>A0ABT9R683_9ACTN</name>
<dbReference type="SUPFAM" id="SSF51735">
    <property type="entry name" value="NAD(P)-binding Rossmann-fold domains"/>
    <property type="match status" value="1"/>
</dbReference>
<proteinExistence type="predicted"/>
<evidence type="ECO:0000259" key="1">
    <source>
        <dbReference type="Pfam" id="PF13460"/>
    </source>
</evidence>
<dbReference type="InterPro" id="IPR051604">
    <property type="entry name" value="Ergot_Alk_Oxidoreductase"/>
</dbReference>
<comment type="caution">
    <text evidence="2">The sequence shown here is derived from an EMBL/GenBank/DDBJ whole genome shotgun (WGS) entry which is preliminary data.</text>
</comment>
<evidence type="ECO:0000313" key="2">
    <source>
        <dbReference type="EMBL" id="MDP9863935.1"/>
    </source>
</evidence>
<dbReference type="RefSeq" id="WP_306861251.1">
    <property type="nucleotide sequence ID" value="NZ_JAUSRB010000002.1"/>
</dbReference>